<accession>A0A9Q1QMR0</accession>
<reference evidence="7" key="1">
    <citation type="submission" date="2022-04" db="EMBL/GenBank/DDBJ databases">
        <title>Carnegiea gigantea Genome sequencing and assembly v2.</title>
        <authorList>
            <person name="Copetti D."/>
            <person name="Sanderson M.J."/>
            <person name="Burquez A."/>
            <person name="Wojciechowski M.F."/>
        </authorList>
    </citation>
    <scope>NUCLEOTIDE SEQUENCE</scope>
    <source>
        <strain evidence="7">SGP5-SGP5p</strain>
        <tissue evidence="7">Aerial part</tissue>
    </source>
</reference>
<feature type="compositionally biased region" description="Low complexity" evidence="6">
    <location>
        <begin position="365"/>
        <end position="378"/>
    </location>
</feature>
<protein>
    <recommendedName>
        <fullName evidence="9">B3 domain-containing protein</fullName>
    </recommendedName>
</protein>
<evidence type="ECO:0000256" key="1">
    <source>
        <dbReference type="ARBA" id="ARBA00004123"/>
    </source>
</evidence>
<feature type="region of interest" description="Disordered" evidence="6">
    <location>
        <begin position="336"/>
        <end position="399"/>
    </location>
</feature>
<comment type="subcellular location">
    <subcellularLocation>
        <location evidence="1">Nucleus</location>
    </subcellularLocation>
</comment>
<evidence type="ECO:0000256" key="2">
    <source>
        <dbReference type="ARBA" id="ARBA00023015"/>
    </source>
</evidence>
<feature type="compositionally biased region" description="Basic and acidic residues" evidence="6">
    <location>
        <begin position="79"/>
        <end position="92"/>
    </location>
</feature>
<sequence length="568" mass="64641">MRLFGVVIFSGNSTVNEDGGGSNFTPQTEIERHKITMPNTSNSNHITNPNITCHYNHHQLHDTKQVLKLFGKVISQLSTHDHQDQTMDDNKIPKSSRKRERSWSSSASAITTASLEEKPKKERSLRPSKEEISKAHVTFPLLPPQIHQKMTTLGFDPNDEKSKPMLILQKLVTKTDVDNHQARLLIPKGQLLKGEEEFLDAHELKKLNEGNGEIKVMVVQRSMEANDREMPLALWPSPQRRKEIKEAGGREPSVRYSLQGEWNQIKTESSINEKDVVQVWAFSTGNSPVNEHGGGSNISMPNTTNSNFITNPNATHHHTKKAFKLFGKIISQLSTHNHHDHHDNHQDQRMENNIPKSSRKRERSCSSSASTTTTASLPKKTKKERSSRPSKEEISNAHITFPFLSPQIHQKMTALGFDPNDETSEPMLILQKLVTKTDVDNRQARLLIPKAQLLKSEDEFLDDQELKKLNEGDGQAKVMVIQRPMEVRDREMTLTLWPTPQRREKIKEAGEREPSQRYLLQGEWNEVKSESGINEKDVVQVWAFRYGEETKLGFAVVNLGPMNELKIC</sequence>
<evidence type="ECO:0000313" key="8">
    <source>
        <dbReference type="Proteomes" id="UP001153076"/>
    </source>
</evidence>
<evidence type="ECO:0000313" key="7">
    <source>
        <dbReference type="EMBL" id="KAJ8448423.1"/>
    </source>
</evidence>
<evidence type="ECO:0000256" key="4">
    <source>
        <dbReference type="ARBA" id="ARBA00023163"/>
    </source>
</evidence>
<dbReference type="InterPro" id="IPR015300">
    <property type="entry name" value="DNA-bd_pseudobarrel_sf"/>
</dbReference>
<dbReference type="InterPro" id="IPR005508">
    <property type="entry name" value="At2g31720-like"/>
</dbReference>
<feature type="compositionally biased region" description="Basic and acidic residues" evidence="6">
    <location>
        <begin position="340"/>
        <end position="350"/>
    </location>
</feature>
<dbReference type="GO" id="GO:0005634">
    <property type="term" value="C:nucleus"/>
    <property type="evidence" value="ECO:0007669"/>
    <property type="project" value="UniProtKB-SubCell"/>
</dbReference>
<feature type="compositionally biased region" description="Basic and acidic residues" evidence="6">
    <location>
        <begin position="384"/>
        <end position="395"/>
    </location>
</feature>
<dbReference type="AlphaFoldDB" id="A0A9Q1QMR0"/>
<evidence type="ECO:0000256" key="5">
    <source>
        <dbReference type="ARBA" id="ARBA00023242"/>
    </source>
</evidence>
<keyword evidence="2" id="KW-0805">Transcription regulation</keyword>
<dbReference type="PANTHER" id="PTHR31541">
    <property type="entry name" value="B3 DOMAIN PLANT PROTEIN-RELATED"/>
    <property type="match status" value="1"/>
</dbReference>
<comment type="caution">
    <text evidence="7">The sequence shown here is derived from an EMBL/GenBank/DDBJ whole genome shotgun (WGS) entry which is preliminary data.</text>
</comment>
<feature type="compositionally biased region" description="Basic and acidic residues" evidence="6">
    <location>
        <begin position="115"/>
        <end position="132"/>
    </location>
</feature>
<keyword evidence="4" id="KW-0804">Transcription</keyword>
<evidence type="ECO:0000256" key="6">
    <source>
        <dbReference type="SAM" id="MobiDB-lite"/>
    </source>
</evidence>
<dbReference type="PANTHER" id="PTHR31541:SF60">
    <property type="entry name" value="TF-B3 DOMAIN-CONTAINING PROTEIN"/>
    <property type="match status" value="1"/>
</dbReference>
<evidence type="ECO:0008006" key="9">
    <source>
        <dbReference type="Google" id="ProtNLM"/>
    </source>
</evidence>
<dbReference type="EMBL" id="JAKOGI010000030">
    <property type="protein sequence ID" value="KAJ8448423.1"/>
    <property type="molecule type" value="Genomic_DNA"/>
</dbReference>
<evidence type="ECO:0000256" key="3">
    <source>
        <dbReference type="ARBA" id="ARBA00023125"/>
    </source>
</evidence>
<dbReference type="Gene3D" id="2.40.330.10">
    <property type="entry name" value="DNA-binding pseudobarrel domain"/>
    <property type="match status" value="2"/>
</dbReference>
<feature type="compositionally biased region" description="Low complexity" evidence="6">
    <location>
        <begin position="103"/>
        <end position="114"/>
    </location>
</feature>
<dbReference type="OrthoDB" id="1935604at2759"/>
<name>A0A9Q1QMR0_9CARY</name>
<dbReference type="Pfam" id="PF03754">
    <property type="entry name" value="At2g31720-like"/>
    <property type="match status" value="2"/>
</dbReference>
<keyword evidence="5" id="KW-0539">Nucleus</keyword>
<feature type="region of interest" description="Disordered" evidence="6">
    <location>
        <begin position="79"/>
        <end position="132"/>
    </location>
</feature>
<dbReference type="GO" id="GO:0003677">
    <property type="term" value="F:DNA binding"/>
    <property type="evidence" value="ECO:0007669"/>
    <property type="project" value="UniProtKB-KW"/>
</dbReference>
<keyword evidence="3" id="KW-0238">DNA-binding</keyword>
<dbReference type="Proteomes" id="UP001153076">
    <property type="component" value="Unassembled WGS sequence"/>
</dbReference>
<organism evidence="7 8">
    <name type="scientific">Carnegiea gigantea</name>
    <dbReference type="NCBI Taxonomy" id="171969"/>
    <lineage>
        <taxon>Eukaryota</taxon>
        <taxon>Viridiplantae</taxon>
        <taxon>Streptophyta</taxon>
        <taxon>Embryophyta</taxon>
        <taxon>Tracheophyta</taxon>
        <taxon>Spermatophyta</taxon>
        <taxon>Magnoliopsida</taxon>
        <taxon>eudicotyledons</taxon>
        <taxon>Gunneridae</taxon>
        <taxon>Pentapetalae</taxon>
        <taxon>Caryophyllales</taxon>
        <taxon>Cactineae</taxon>
        <taxon>Cactaceae</taxon>
        <taxon>Cactoideae</taxon>
        <taxon>Echinocereeae</taxon>
        <taxon>Carnegiea</taxon>
    </lineage>
</organism>
<keyword evidence="8" id="KW-1185">Reference proteome</keyword>
<proteinExistence type="predicted"/>
<gene>
    <name evidence="7" type="ORF">Cgig2_022051</name>
</gene>